<accession>A0A645DLQ8</accession>
<organism evidence="1">
    <name type="scientific">bioreactor metagenome</name>
    <dbReference type="NCBI Taxonomy" id="1076179"/>
    <lineage>
        <taxon>unclassified sequences</taxon>
        <taxon>metagenomes</taxon>
        <taxon>ecological metagenomes</taxon>
    </lineage>
</organism>
<proteinExistence type="predicted"/>
<sequence length="252" mass="26848">MDSSSLSIGDIVRKRGVNNVRPAHAALGVDEYRTPEFRAVVTEGAVANGGIGYAVLPIHHERTTRGTERLVVPECDVVNVRIALVVCPLRCICRMGIAIHTAPDGLAQISNHLLGHAIGNGQPVNHRRTGNAAAPGAVDIQHGTHTLTIQHAQAVVHQHRAFRETGFRAFETAIQLEIAANDKTFGLGGLGVRALLQPDLVTAAGGKCLLQPHGTGPTGAVLACVCCWGDAAYTARILRMRRSHHQERSAHP</sequence>
<protein>
    <submittedName>
        <fullName evidence="1">Uncharacterized protein</fullName>
    </submittedName>
</protein>
<evidence type="ECO:0000313" key="1">
    <source>
        <dbReference type="EMBL" id="MPM90266.1"/>
    </source>
</evidence>
<name>A0A645DLQ8_9ZZZZ</name>
<reference evidence="1" key="1">
    <citation type="submission" date="2019-08" db="EMBL/GenBank/DDBJ databases">
        <authorList>
            <person name="Kucharzyk K."/>
            <person name="Murdoch R.W."/>
            <person name="Higgins S."/>
            <person name="Loffler F."/>
        </authorList>
    </citation>
    <scope>NUCLEOTIDE SEQUENCE</scope>
</reference>
<dbReference type="AlphaFoldDB" id="A0A645DLQ8"/>
<gene>
    <name evidence="1" type="ORF">SDC9_137387</name>
</gene>
<dbReference type="EMBL" id="VSSQ01037549">
    <property type="protein sequence ID" value="MPM90266.1"/>
    <property type="molecule type" value="Genomic_DNA"/>
</dbReference>
<comment type="caution">
    <text evidence="1">The sequence shown here is derived from an EMBL/GenBank/DDBJ whole genome shotgun (WGS) entry which is preliminary data.</text>
</comment>